<evidence type="ECO:0000313" key="7">
    <source>
        <dbReference type="EMBL" id="GAV83939.1"/>
    </source>
</evidence>
<dbReference type="GO" id="GO:0051015">
    <property type="term" value="F:actin filament binding"/>
    <property type="evidence" value="ECO:0007669"/>
    <property type="project" value="InterPro"/>
</dbReference>
<keyword evidence="4" id="KW-0812">Transmembrane</keyword>
<dbReference type="FunCoup" id="A0A1Q3CUL9">
    <property type="interactions" value="134"/>
</dbReference>
<evidence type="ECO:0000256" key="5">
    <source>
        <dbReference type="SAM" id="SignalP"/>
    </source>
</evidence>
<evidence type="ECO:0000256" key="1">
    <source>
        <dbReference type="ARBA" id="ARBA00025793"/>
    </source>
</evidence>
<dbReference type="Gene3D" id="1.20.58.2220">
    <property type="entry name" value="Formin, FH2 domain"/>
    <property type="match status" value="1"/>
</dbReference>
<feature type="transmembrane region" description="Helical" evidence="4">
    <location>
        <begin position="150"/>
        <end position="176"/>
    </location>
</feature>
<feature type="compositionally biased region" description="Basic and acidic residues" evidence="3">
    <location>
        <begin position="259"/>
        <end position="275"/>
    </location>
</feature>
<dbReference type="EMBL" id="BDDD01003051">
    <property type="protein sequence ID" value="GAV83939.1"/>
    <property type="molecule type" value="Genomic_DNA"/>
</dbReference>
<gene>
    <name evidence="7" type="ORF">CFOL_v3_27384</name>
</gene>
<feature type="region of interest" description="Disordered" evidence="3">
    <location>
        <begin position="184"/>
        <end position="213"/>
    </location>
</feature>
<dbReference type="OrthoDB" id="1668162at2759"/>
<reference evidence="8" key="1">
    <citation type="submission" date="2016-04" db="EMBL/GenBank/DDBJ databases">
        <title>Cephalotus genome sequencing.</title>
        <authorList>
            <person name="Fukushima K."/>
            <person name="Hasebe M."/>
            <person name="Fang X."/>
        </authorList>
    </citation>
    <scope>NUCLEOTIDE SEQUENCE [LARGE SCALE GENOMIC DNA]</scope>
    <source>
        <strain evidence="8">cv. St1</strain>
    </source>
</reference>
<organism evidence="7 8">
    <name type="scientific">Cephalotus follicularis</name>
    <name type="common">Albany pitcher plant</name>
    <dbReference type="NCBI Taxonomy" id="3775"/>
    <lineage>
        <taxon>Eukaryota</taxon>
        <taxon>Viridiplantae</taxon>
        <taxon>Streptophyta</taxon>
        <taxon>Embryophyta</taxon>
        <taxon>Tracheophyta</taxon>
        <taxon>Spermatophyta</taxon>
        <taxon>Magnoliopsida</taxon>
        <taxon>eudicotyledons</taxon>
        <taxon>Gunneridae</taxon>
        <taxon>Pentapetalae</taxon>
        <taxon>rosids</taxon>
        <taxon>fabids</taxon>
        <taxon>Oxalidales</taxon>
        <taxon>Cephalotaceae</taxon>
        <taxon>Cephalotus</taxon>
    </lineage>
</organism>
<feature type="compositionally biased region" description="Pro residues" evidence="3">
    <location>
        <begin position="496"/>
        <end position="506"/>
    </location>
</feature>
<dbReference type="InParanoid" id="A0A1Q3CUL9"/>
<proteinExistence type="inferred from homology"/>
<feature type="chain" id="PRO_5013202055" description="Formin-like protein" evidence="5">
    <location>
        <begin position="18"/>
        <end position="951"/>
    </location>
</feature>
<evidence type="ECO:0000313" key="8">
    <source>
        <dbReference type="Proteomes" id="UP000187406"/>
    </source>
</evidence>
<comment type="caution">
    <text evidence="7">The sequence shown here is derived from an EMBL/GenBank/DDBJ whole genome shotgun (WGS) entry which is preliminary data.</text>
</comment>
<dbReference type="SUPFAM" id="SSF101447">
    <property type="entry name" value="Formin homology 2 domain (FH2 domain)"/>
    <property type="match status" value="1"/>
</dbReference>
<evidence type="ECO:0000259" key="6">
    <source>
        <dbReference type="PROSITE" id="PS51444"/>
    </source>
</evidence>
<evidence type="ECO:0000256" key="2">
    <source>
        <dbReference type="RuleBase" id="RU361260"/>
    </source>
</evidence>
<name>A0A1Q3CUL9_CEPFO</name>
<dbReference type="STRING" id="3775.A0A1Q3CUL9"/>
<dbReference type="InterPro" id="IPR015425">
    <property type="entry name" value="FH2_Formin"/>
</dbReference>
<dbReference type="PANTHER" id="PTHR23213:SF177">
    <property type="entry name" value="FORMIN-LIKE PROTEIN 11"/>
    <property type="match status" value="1"/>
</dbReference>
<feature type="compositionally biased region" description="Low complexity" evidence="3">
    <location>
        <begin position="362"/>
        <end position="374"/>
    </location>
</feature>
<dbReference type="InterPro" id="IPR027643">
    <property type="entry name" value="Formin-like_plant"/>
</dbReference>
<evidence type="ECO:0000256" key="4">
    <source>
        <dbReference type="SAM" id="Phobius"/>
    </source>
</evidence>
<feature type="domain" description="FH2" evidence="6">
    <location>
        <begin position="531"/>
        <end position="951"/>
    </location>
</feature>
<feature type="region of interest" description="Disordered" evidence="3">
    <location>
        <begin position="353"/>
        <end position="399"/>
    </location>
</feature>
<sequence length="951" mass="105521">MMFLTIFLLLSLQNTHLLIVDASFDAVKDNKVTSLQQLYSLDKSRDRTQNQIEKVSGEDENEQKEALIVKKFRDFLGLKTFRTTSPSSEDTHEYVSPSPSPSPPAIDTEAPAPVLPLHAHSHHPPPRSSPTPKNHKIQNDSTDKVRARRILIPALLSSGAFFAVCILGLICFCVRFKKNHKKSKKMVSVYRKKRSNNRGKSLNVNPQNSSSKVSLNPGLDLFYLNSLDMDLEQQQPTPCFKENPVIENPLSNHGTPNHRLPEKEEPNQESIRSESDNGSSPCTREIVSVDEDADSVKHESDDVGDSIYGDKIIPIDGLSSDNESFHSFYDSHSSGIRLSDASAGSLSDRSEVCSPIVPKKSPSPLSSLTNLPLPQATPDHISTSASNSQTHTLQSPYNKNGDNVTVNCSLDCQKKFALPPPPPPPPPPLAPNLRIFPSHSTSCSTRLTSQAPCSSTLRISSPPKNSHFSGGSIQDPLRKLPSPPQQLSKPSQTAPVIPPPPFPPPFRKGGSNYSKGPPPPPPSQIPQYTPLGKDGAPLPKLKPLHWDKVRAAPDRSMVWDKLKSSSFEFDEEMIESLFGYNIQNSMKNEEAKSNSPSPSKHVLEPKRLQNITILSKALNVTPEQVCDALIKGEGLCLQQLEALVKMVPTKDEEAKLCGYKGDTEKLGSAEKFVKAILGIPFAFLRAEAMLYRETFEDEMVHLRNSYTMLEEACKELRSSRLFLKLLEAVLKTGNRMNVGTLRGGARAFKLDALLKLADVKGTDGKTTLLHFVVQEIIRAEGIRVSDSIMGKINQRNKSKTPEEREEDYRRMGLDLVSGLSTELYNVKKTATIDIDVLGSSVSNLSQGMAKLQHLVHKDLCDEKSVNFVHSMKPFMIYADKSLKELQQDESRVLLHVREITEYFHGDVSKEEANPLRIFVIVRDFLGMLDHVCKELRSFKVPSSPNPLAPFR</sequence>
<dbReference type="GO" id="GO:0045010">
    <property type="term" value="P:actin nucleation"/>
    <property type="evidence" value="ECO:0007669"/>
    <property type="project" value="InterPro"/>
</dbReference>
<dbReference type="SMART" id="SM00498">
    <property type="entry name" value="FH2"/>
    <property type="match status" value="1"/>
</dbReference>
<keyword evidence="4" id="KW-0472">Membrane</keyword>
<dbReference type="PROSITE" id="PS51444">
    <property type="entry name" value="FH2"/>
    <property type="match status" value="1"/>
</dbReference>
<feature type="region of interest" description="Disordered" evidence="3">
    <location>
        <begin position="83"/>
        <end position="142"/>
    </location>
</feature>
<dbReference type="InterPro" id="IPR042201">
    <property type="entry name" value="FH2_Formin_sf"/>
</dbReference>
<comment type="similarity">
    <text evidence="1">Belongs to the formin-like family. Class-I subfamily.</text>
</comment>
<feature type="compositionally biased region" description="Polar residues" evidence="3">
    <location>
        <begin position="438"/>
        <end position="472"/>
    </location>
</feature>
<keyword evidence="5" id="KW-0732">Signal</keyword>
<feature type="signal peptide" evidence="5">
    <location>
        <begin position="1"/>
        <end position="17"/>
    </location>
</feature>
<feature type="compositionally biased region" description="Polar residues" evidence="3">
    <location>
        <begin position="198"/>
        <end position="213"/>
    </location>
</feature>
<dbReference type="AlphaFoldDB" id="A0A1Q3CUL9"/>
<evidence type="ECO:0000256" key="3">
    <source>
        <dbReference type="SAM" id="MobiDB-lite"/>
    </source>
</evidence>
<keyword evidence="4" id="KW-1133">Transmembrane helix</keyword>
<feature type="compositionally biased region" description="Pro residues" evidence="3">
    <location>
        <begin position="418"/>
        <end position="430"/>
    </location>
</feature>
<dbReference type="Proteomes" id="UP000187406">
    <property type="component" value="Unassembled WGS sequence"/>
</dbReference>
<keyword evidence="8" id="KW-1185">Reference proteome</keyword>
<feature type="region of interest" description="Disordered" evidence="3">
    <location>
        <begin position="416"/>
        <end position="540"/>
    </location>
</feature>
<feature type="compositionally biased region" description="Polar residues" evidence="3">
    <location>
        <begin position="380"/>
        <end position="399"/>
    </location>
</feature>
<dbReference type="Pfam" id="PF02181">
    <property type="entry name" value="FH2"/>
    <property type="match status" value="1"/>
</dbReference>
<accession>A0A1Q3CUL9</accession>
<feature type="region of interest" description="Disordered" evidence="3">
    <location>
        <begin position="239"/>
        <end position="309"/>
    </location>
</feature>
<dbReference type="PANTHER" id="PTHR23213">
    <property type="entry name" value="FORMIN-RELATED"/>
    <property type="match status" value="1"/>
</dbReference>
<protein>
    <recommendedName>
        <fullName evidence="2">Formin-like protein</fullName>
    </recommendedName>
</protein>
<feature type="compositionally biased region" description="Basic residues" evidence="3">
    <location>
        <begin position="184"/>
        <end position="197"/>
    </location>
</feature>